<dbReference type="AlphaFoldDB" id="A0A3B0Y660"/>
<dbReference type="PRINTS" id="PR01590">
    <property type="entry name" value="HTHFIS"/>
</dbReference>
<dbReference type="PANTHER" id="PTHR47918:SF1">
    <property type="entry name" value="DNA-BINDING PROTEIN FIS"/>
    <property type="match status" value="1"/>
</dbReference>
<evidence type="ECO:0000256" key="1">
    <source>
        <dbReference type="ARBA" id="ARBA00008559"/>
    </source>
</evidence>
<dbReference type="GO" id="GO:0006355">
    <property type="term" value="P:regulation of DNA-templated transcription"/>
    <property type="evidence" value="ECO:0007669"/>
    <property type="project" value="InterPro"/>
</dbReference>
<dbReference type="InterPro" id="IPR002197">
    <property type="entry name" value="HTH_Fis"/>
</dbReference>
<evidence type="ECO:0000259" key="4">
    <source>
        <dbReference type="Pfam" id="PF02954"/>
    </source>
</evidence>
<protein>
    <recommendedName>
        <fullName evidence="3">Putative Fis-like DNA-binding protein</fullName>
    </recommendedName>
</protein>
<gene>
    <name evidence="5" type="ORF">MNBD_GAMMA14-228</name>
</gene>
<feature type="domain" description="DNA binding HTH" evidence="4">
    <location>
        <begin position="54"/>
        <end position="92"/>
    </location>
</feature>
<proteinExistence type="inferred from homology"/>
<name>A0A3B0Y660_9ZZZZ</name>
<dbReference type="InterPro" id="IPR005412">
    <property type="entry name" value="Fis_DNA-bd"/>
</dbReference>
<dbReference type="PANTHER" id="PTHR47918">
    <property type="entry name" value="DNA-BINDING PROTEIN FIS"/>
    <property type="match status" value="1"/>
</dbReference>
<dbReference type="SUPFAM" id="SSF46689">
    <property type="entry name" value="Homeodomain-like"/>
    <property type="match status" value="1"/>
</dbReference>
<dbReference type="Pfam" id="PF02954">
    <property type="entry name" value="HTH_8"/>
    <property type="match status" value="1"/>
</dbReference>
<comment type="similarity">
    <text evidence="1">Belongs to the transcriptional regulatory Fis family.</text>
</comment>
<sequence>MSAVIQESTAIAVPLPTRERRKEPLRTCVQSALEIYFKDLDGHDAEDVYDMVIGQVEQAMLESVMQQTRSNQTRAAEVLGINRSTLRKKLKLYDLL</sequence>
<evidence type="ECO:0000313" key="5">
    <source>
        <dbReference type="EMBL" id="VAW76265.1"/>
    </source>
</evidence>
<evidence type="ECO:0000256" key="3">
    <source>
        <dbReference type="ARBA" id="ARBA00029540"/>
    </source>
</evidence>
<dbReference type="EMBL" id="UOFM01000169">
    <property type="protein sequence ID" value="VAW76265.1"/>
    <property type="molecule type" value="Genomic_DNA"/>
</dbReference>
<dbReference type="GO" id="GO:0043565">
    <property type="term" value="F:sequence-specific DNA binding"/>
    <property type="evidence" value="ECO:0007669"/>
    <property type="project" value="InterPro"/>
</dbReference>
<dbReference type="InterPro" id="IPR050207">
    <property type="entry name" value="Trans_regulatory_Fis"/>
</dbReference>
<dbReference type="InterPro" id="IPR009057">
    <property type="entry name" value="Homeodomain-like_sf"/>
</dbReference>
<evidence type="ECO:0000256" key="2">
    <source>
        <dbReference type="ARBA" id="ARBA00023125"/>
    </source>
</evidence>
<dbReference type="PIRSF" id="PIRSF002097">
    <property type="entry name" value="DNA-binding_Fis"/>
    <property type="match status" value="1"/>
</dbReference>
<keyword evidence="2 5" id="KW-0238">DNA-binding</keyword>
<dbReference type="Gene3D" id="1.10.10.60">
    <property type="entry name" value="Homeodomain-like"/>
    <property type="match status" value="1"/>
</dbReference>
<reference evidence="5" key="1">
    <citation type="submission" date="2018-06" db="EMBL/GenBank/DDBJ databases">
        <authorList>
            <person name="Zhirakovskaya E."/>
        </authorList>
    </citation>
    <scope>NUCLEOTIDE SEQUENCE</scope>
</reference>
<dbReference type="NCBIfam" id="NF001659">
    <property type="entry name" value="PRK00430.1"/>
    <property type="match status" value="1"/>
</dbReference>
<dbReference type="PRINTS" id="PR01591">
    <property type="entry name" value="DNABINDNGFIS"/>
</dbReference>
<accession>A0A3B0Y660</accession>
<organism evidence="5">
    <name type="scientific">hydrothermal vent metagenome</name>
    <dbReference type="NCBI Taxonomy" id="652676"/>
    <lineage>
        <taxon>unclassified sequences</taxon>
        <taxon>metagenomes</taxon>
        <taxon>ecological metagenomes</taxon>
    </lineage>
</organism>